<dbReference type="EMBL" id="QGKX02001290">
    <property type="protein sequence ID" value="KAF3539875.1"/>
    <property type="molecule type" value="Genomic_DNA"/>
</dbReference>
<reference evidence="1" key="1">
    <citation type="submission" date="2019-12" db="EMBL/GenBank/DDBJ databases">
        <title>Genome sequencing and annotation of Brassica cretica.</title>
        <authorList>
            <person name="Studholme D.J."/>
            <person name="Sarris P."/>
        </authorList>
    </citation>
    <scope>NUCLEOTIDE SEQUENCE</scope>
    <source>
        <strain evidence="1">PFS-109/04</strain>
        <tissue evidence="1">Leaf</tissue>
    </source>
</reference>
<gene>
    <name evidence="1" type="ORF">F2Q69_00024994</name>
</gene>
<dbReference type="AlphaFoldDB" id="A0A8S9Q800"/>
<organism evidence="1 2">
    <name type="scientific">Brassica cretica</name>
    <name type="common">Mustard</name>
    <dbReference type="NCBI Taxonomy" id="69181"/>
    <lineage>
        <taxon>Eukaryota</taxon>
        <taxon>Viridiplantae</taxon>
        <taxon>Streptophyta</taxon>
        <taxon>Embryophyta</taxon>
        <taxon>Tracheophyta</taxon>
        <taxon>Spermatophyta</taxon>
        <taxon>Magnoliopsida</taxon>
        <taxon>eudicotyledons</taxon>
        <taxon>Gunneridae</taxon>
        <taxon>Pentapetalae</taxon>
        <taxon>rosids</taxon>
        <taxon>malvids</taxon>
        <taxon>Brassicales</taxon>
        <taxon>Brassicaceae</taxon>
        <taxon>Brassiceae</taxon>
        <taxon>Brassica</taxon>
    </lineage>
</organism>
<dbReference type="Proteomes" id="UP000712600">
    <property type="component" value="Unassembled WGS sequence"/>
</dbReference>
<evidence type="ECO:0000313" key="2">
    <source>
        <dbReference type="Proteomes" id="UP000712600"/>
    </source>
</evidence>
<name>A0A8S9Q800_BRACR</name>
<sequence>MGVSTRTIGSVSLIGLSRLEDSNPREPRIFSVIDGPVSSNRLGPPTKHTAIFEFTNSSLGSELEVAVVAARV</sequence>
<evidence type="ECO:0000313" key="1">
    <source>
        <dbReference type="EMBL" id="KAF3539875.1"/>
    </source>
</evidence>
<accession>A0A8S9Q800</accession>
<protein>
    <submittedName>
        <fullName evidence="1">Uncharacterized protein</fullName>
    </submittedName>
</protein>
<proteinExistence type="predicted"/>
<comment type="caution">
    <text evidence="1">The sequence shown here is derived from an EMBL/GenBank/DDBJ whole genome shotgun (WGS) entry which is preliminary data.</text>
</comment>